<sequence length="205" mass="22883">MIVAVEGPSAAGKTTWCRAAVAEFVAEYAPTGREPDGADAEIQARYWTGVNIDRWSLAITLEDRDGVAVCDSDPIKLHYSWCLARIGEAPVSRYLHELASVREAMSRRHIGFADAVCVTLPNDEVLRRQRVGDPTRSRRSFDLHLRLREPLEEWYRTMDGLLPGVVTWELPSAGIDGLVPTMRSDRYDVDLLDAFASELPLVGRS</sequence>
<dbReference type="OrthoDB" id="8281890at2"/>
<keyword evidence="2" id="KW-1185">Reference proteome</keyword>
<dbReference type="InterPro" id="IPR027417">
    <property type="entry name" value="P-loop_NTPase"/>
</dbReference>
<dbReference type="Proteomes" id="UP000274909">
    <property type="component" value="Unassembled WGS sequence"/>
</dbReference>
<evidence type="ECO:0000313" key="1">
    <source>
        <dbReference type="EMBL" id="RUR02062.1"/>
    </source>
</evidence>
<comment type="caution">
    <text evidence="1">The sequence shown here is derived from an EMBL/GenBank/DDBJ whole genome shotgun (WGS) entry which is preliminary data.</text>
</comment>
<name>A0A433JVH1_9MICO</name>
<dbReference type="AlphaFoldDB" id="A0A433JVH1"/>
<organism evidence="1 2">
    <name type="scientific">Labedella endophytica</name>
    <dbReference type="NCBI Taxonomy" id="1523160"/>
    <lineage>
        <taxon>Bacteria</taxon>
        <taxon>Bacillati</taxon>
        <taxon>Actinomycetota</taxon>
        <taxon>Actinomycetes</taxon>
        <taxon>Micrococcales</taxon>
        <taxon>Microbacteriaceae</taxon>
        <taxon>Labedella</taxon>
    </lineage>
</organism>
<accession>A0A433JVH1</accession>
<dbReference type="SUPFAM" id="SSF52540">
    <property type="entry name" value="P-loop containing nucleoside triphosphate hydrolases"/>
    <property type="match status" value="1"/>
</dbReference>
<protein>
    <submittedName>
        <fullName evidence="1">Uncharacterized protein</fullName>
    </submittedName>
</protein>
<evidence type="ECO:0000313" key="2">
    <source>
        <dbReference type="Proteomes" id="UP000274909"/>
    </source>
</evidence>
<gene>
    <name evidence="1" type="ORF">ELQ94_08655</name>
</gene>
<reference evidence="1 2" key="1">
    <citation type="submission" date="2018-12" db="EMBL/GenBank/DDBJ databases">
        <authorList>
            <person name="Li F."/>
        </authorList>
    </citation>
    <scope>NUCLEOTIDE SEQUENCE [LARGE SCALE GENOMIC DNA]</scope>
    <source>
        <strain evidence="1 2">EGI 6500705</strain>
    </source>
</reference>
<proteinExistence type="predicted"/>
<dbReference type="EMBL" id="RZGZ01000002">
    <property type="protein sequence ID" value="RUR02062.1"/>
    <property type="molecule type" value="Genomic_DNA"/>
</dbReference>